<dbReference type="Gene3D" id="3.40.50.300">
    <property type="entry name" value="P-loop containing nucleotide triphosphate hydrolases"/>
    <property type="match status" value="1"/>
</dbReference>
<comment type="caution">
    <text evidence="15">The sequence shown here is derived from an EMBL/GenBank/DDBJ whole genome shotgun (WGS) entry which is preliminary data.</text>
</comment>
<evidence type="ECO:0000259" key="14">
    <source>
        <dbReference type="PROSITE" id="PS50937"/>
    </source>
</evidence>
<dbReference type="PROSITE" id="PS00676">
    <property type="entry name" value="SIGMA54_INTERACT_2"/>
    <property type="match status" value="1"/>
</dbReference>
<name>A0A936K703_9BACT</name>
<keyword evidence="5" id="KW-0067">ATP-binding</keyword>
<dbReference type="Gene3D" id="1.10.10.60">
    <property type="entry name" value="Homeodomain-like"/>
    <property type="match status" value="1"/>
</dbReference>
<dbReference type="PROSITE" id="PS00688">
    <property type="entry name" value="SIGMA54_INTERACT_3"/>
    <property type="match status" value="1"/>
</dbReference>
<keyword evidence="4" id="KW-0547">Nucleotide-binding</keyword>
<evidence type="ECO:0000256" key="7">
    <source>
        <dbReference type="ARBA" id="ARBA00023015"/>
    </source>
</evidence>
<dbReference type="EMBL" id="JADKCH010000025">
    <property type="protein sequence ID" value="MBK8573651.1"/>
    <property type="molecule type" value="Genomic_DNA"/>
</dbReference>
<dbReference type="InterPro" id="IPR001789">
    <property type="entry name" value="Sig_transdc_resp-reg_receiver"/>
</dbReference>
<dbReference type="AlphaFoldDB" id="A0A936K703"/>
<dbReference type="GO" id="GO:0006355">
    <property type="term" value="P:regulation of DNA-templated transcription"/>
    <property type="evidence" value="ECO:0007669"/>
    <property type="project" value="InterPro"/>
</dbReference>
<dbReference type="SUPFAM" id="SSF52540">
    <property type="entry name" value="P-loop containing nucleoside triphosphate hydrolases"/>
    <property type="match status" value="1"/>
</dbReference>
<organism evidence="15 16">
    <name type="scientific">Candidatus Geothrix odensensis</name>
    <dbReference type="NCBI Taxonomy" id="2954440"/>
    <lineage>
        <taxon>Bacteria</taxon>
        <taxon>Pseudomonadati</taxon>
        <taxon>Acidobacteriota</taxon>
        <taxon>Holophagae</taxon>
        <taxon>Holophagales</taxon>
        <taxon>Holophagaceae</taxon>
        <taxon>Geothrix</taxon>
    </lineage>
</organism>
<reference evidence="15 16" key="1">
    <citation type="submission" date="2020-10" db="EMBL/GenBank/DDBJ databases">
        <title>Connecting structure to function with the recovery of over 1000 high-quality activated sludge metagenome-assembled genomes encoding full-length rRNA genes using long-read sequencing.</title>
        <authorList>
            <person name="Singleton C.M."/>
            <person name="Petriglieri F."/>
            <person name="Kristensen J.M."/>
            <person name="Kirkegaard R.H."/>
            <person name="Michaelsen T.Y."/>
            <person name="Andersen M.H."/>
            <person name="Karst S.M."/>
            <person name="Dueholm M.S."/>
            <person name="Nielsen P.H."/>
            <person name="Albertsen M."/>
        </authorList>
    </citation>
    <scope>NUCLEOTIDE SEQUENCE [LARGE SCALE GENOMIC DNA]</scope>
    <source>
        <strain evidence="15">OdNE_18-Q3-R46-58_MAXAC.008</strain>
    </source>
</reference>
<sequence length="604" mass="67168">MRAPTTILLVDDEPGIRRSLGEALKDEGYHVVKAERGEQAIDLLHNPDGESLQLMLLDVWLPGQDGLETLKQAKQVRPDLPVVMISGHASIDTAMQATKLGAFDFLEKPIDLDRLLLVVGNALRQSRLEQENQRLLAEVEGGRFFLADSPAMKRLMADVALVAPTEGRVLLTGENGSGKEEVARLIHLQSPRKDAPFIEVNCAAIPEELIESELFGHQKGAFTGAVRDQKGKFREADGGTLFLDEVGDMSLKTQAKVLRALQEGRVEPVGGGGAVGVDVRVIAATNKDLAGEITRGRFREDLYFRLAVVPLRIPALRERPEDILPLAEAFISRIGRQYGRPPRHLGPEAKDTLLRHDWPGNVRELKNLMERAVILGRGSEISPRDLGPLAARHLAEQDPFSFPEFASLKEAKDWFETQYLQRELRLQNGNMTRVAERVGMDRSNLYKRLKALGIEPRESWPARPPPGARLAVSDKKWFKIGEAAQLVGVGPKDLRYWEDVIADIKPRRSKGNLRYYHVDELPRLKRIKAWLGEGLTVADCAELLAHGHLVQRLDLGLEADELPAAPVQKPKAAFPRLLRTSTDLQPVIKSVRALFDRLSAPPKP</sequence>
<feature type="domain" description="Sigma-54 factor interaction" evidence="12">
    <location>
        <begin position="145"/>
        <end position="374"/>
    </location>
</feature>
<dbReference type="InterPro" id="IPR009061">
    <property type="entry name" value="DNA-bd_dom_put_sf"/>
</dbReference>
<evidence type="ECO:0000256" key="9">
    <source>
        <dbReference type="ARBA" id="ARBA00023159"/>
    </source>
</evidence>
<dbReference type="SMART" id="SM00448">
    <property type="entry name" value="REC"/>
    <property type="match status" value="1"/>
</dbReference>
<dbReference type="CDD" id="cd17550">
    <property type="entry name" value="REC_NtrX-like"/>
    <property type="match status" value="1"/>
</dbReference>
<dbReference type="SUPFAM" id="SSF52172">
    <property type="entry name" value="CheY-like"/>
    <property type="match status" value="1"/>
</dbReference>
<keyword evidence="9" id="KW-0010">Activator</keyword>
<evidence type="ECO:0000313" key="16">
    <source>
        <dbReference type="Proteomes" id="UP000709959"/>
    </source>
</evidence>
<dbReference type="Pfam" id="PF00072">
    <property type="entry name" value="Response_reg"/>
    <property type="match status" value="1"/>
</dbReference>
<dbReference type="FunFam" id="3.40.50.300:FF:000006">
    <property type="entry name" value="DNA-binding transcriptional regulator NtrC"/>
    <property type="match status" value="1"/>
</dbReference>
<dbReference type="PROSITE" id="PS50045">
    <property type="entry name" value="SIGMA54_INTERACT_4"/>
    <property type="match status" value="1"/>
</dbReference>
<evidence type="ECO:0000256" key="1">
    <source>
        <dbReference type="ARBA" id="ARBA00004496"/>
    </source>
</evidence>
<evidence type="ECO:0000256" key="3">
    <source>
        <dbReference type="ARBA" id="ARBA00022553"/>
    </source>
</evidence>
<dbReference type="Gene3D" id="1.10.1660.10">
    <property type="match status" value="1"/>
</dbReference>
<dbReference type="Gene3D" id="1.10.8.60">
    <property type="match status" value="1"/>
</dbReference>
<keyword evidence="7" id="KW-0805">Transcription regulation</keyword>
<dbReference type="Gene3D" id="3.40.50.2300">
    <property type="match status" value="1"/>
</dbReference>
<dbReference type="GO" id="GO:0005524">
    <property type="term" value="F:ATP binding"/>
    <property type="evidence" value="ECO:0007669"/>
    <property type="project" value="UniProtKB-KW"/>
</dbReference>
<evidence type="ECO:0000256" key="6">
    <source>
        <dbReference type="ARBA" id="ARBA00023012"/>
    </source>
</evidence>
<dbReference type="PRINTS" id="PR01590">
    <property type="entry name" value="HTHFIS"/>
</dbReference>
<evidence type="ECO:0000256" key="8">
    <source>
        <dbReference type="ARBA" id="ARBA00023125"/>
    </source>
</evidence>
<dbReference type="SUPFAM" id="SSF46955">
    <property type="entry name" value="Putative DNA-binding domain"/>
    <property type="match status" value="1"/>
</dbReference>
<protein>
    <submittedName>
        <fullName evidence="15">Sigma 54-interacting transcriptional regulator</fullName>
    </submittedName>
</protein>
<dbReference type="SMART" id="SM00422">
    <property type="entry name" value="HTH_MERR"/>
    <property type="match status" value="1"/>
</dbReference>
<evidence type="ECO:0000259" key="12">
    <source>
        <dbReference type="PROSITE" id="PS50045"/>
    </source>
</evidence>
<dbReference type="InterPro" id="IPR025944">
    <property type="entry name" value="Sigma_54_int_dom_CS"/>
</dbReference>
<dbReference type="InterPro" id="IPR002197">
    <property type="entry name" value="HTH_Fis"/>
</dbReference>
<comment type="subcellular location">
    <subcellularLocation>
        <location evidence="1">Cytoplasm</location>
    </subcellularLocation>
</comment>
<dbReference type="PROSITE" id="PS50937">
    <property type="entry name" value="HTH_MERR_2"/>
    <property type="match status" value="1"/>
</dbReference>
<dbReference type="Pfam" id="PF00158">
    <property type="entry name" value="Sigma54_activat"/>
    <property type="match status" value="1"/>
</dbReference>
<dbReference type="InterPro" id="IPR009057">
    <property type="entry name" value="Homeodomain-like_sf"/>
</dbReference>
<dbReference type="InterPro" id="IPR003593">
    <property type="entry name" value="AAA+_ATPase"/>
</dbReference>
<accession>A0A936K703</accession>
<dbReference type="GO" id="GO:0043565">
    <property type="term" value="F:sequence-specific DNA binding"/>
    <property type="evidence" value="ECO:0007669"/>
    <property type="project" value="InterPro"/>
</dbReference>
<dbReference type="InterPro" id="IPR058031">
    <property type="entry name" value="AAA_lid_NorR"/>
</dbReference>
<proteinExistence type="predicted"/>
<dbReference type="FunFam" id="3.40.50.2300:FF:000018">
    <property type="entry name" value="DNA-binding transcriptional regulator NtrC"/>
    <property type="match status" value="1"/>
</dbReference>
<keyword evidence="10" id="KW-0804">Transcription</keyword>
<feature type="domain" description="HTH merR-type" evidence="14">
    <location>
        <begin position="477"/>
        <end position="546"/>
    </location>
</feature>
<evidence type="ECO:0000256" key="2">
    <source>
        <dbReference type="ARBA" id="ARBA00022490"/>
    </source>
</evidence>
<dbReference type="InterPro" id="IPR000551">
    <property type="entry name" value="MerR-type_HTH_dom"/>
</dbReference>
<evidence type="ECO:0000256" key="10">
    <source>
        <dbReference type="ARBA" id="ARBA00023163"/>
    </source>
</evidence>
<dbReference type="GO" id="GO:0005737">
    <property type="term" value="C:cytoplasm"/>
    <property type="evidence" value="ECO:0007669"/>
    <property type="project" value="UniProtKB-SubCell"/>
</dbReference>
<gene>
    <name evidence="15" type="ORF">IPN91_13725</name>
</gene>
<dbReference type="Pfam" id="PF13411">
    <property type="entry name" value="MerR_1"/>
    <property type="match status" value="1"/>
</dbReference>
<keyword evidence="8" id="KW-0238">DNA-binding</keyword>
<dbReference type="PANTHER" id="PTHR32071:SF17">
    <property type="entry name" value="TRANSCRIPTIONAL REGULATOR (NTRC FAMILY)"/>
    <property type="match status" value="1"/>
</dbReference>
<evidence type="ECO:0000256" key="11">
    <source>
        <dbReference type="PROSITE-ProRule" id="PRU00169"/>
    </source>
</evidence>
<dbReference type="InterPro" id="IPR011006">
    <property type="entry name" value="CheY-like_superfamily"/>
</dbReference>
<dbReference type="SMART" id="SM00382">
    <property type="entry name" value="AAA"/>
    <property type="match status" value="1"/>
</dbReference>
<feature type="modified residue" description="4-aspartylphosphate" evidence="11">
    <location>
        <position position="58"/>
    </location>
</feature>
<dbReference type="Pfam" id="PF02954">
    <property type="entry name" value="HTH_8"/>
    <property type="match status" value="1"/>
</dbReference>
<dbReference type="PANTHER" id="PTHR32071">
    <property type="entry name" value="TRANSCRIPTIONAL REGULATORY PROTEIN"/>
    <property type="match status" value="1"/>
</dbReference>
<feature type="domain" description="Response regulatory" evidence="13">
    <location>
        <begin position="6"/>
        <end position="123"/>
    </location>
</feature>
<dbReference type="PROSITE" id="PS50110">
    <property type="entry name" value="RESPONSE_REGULATORY"/>
    <property type="match status" value="1"/>
</dbReference>
<dbReference type="Pfam" id="PF25601">
    <property type="entry name" value="AAA_lid_14"/>
    <property type="match status" value="1"/>
</dbReference>
<keyword evidence="6" id="KW-0902">Two-component regulatory system</keyword>
<evidence type="ECO:0000313" key="15">
    <source>
        <dbReference type="EMBL" id="MBK8573651.1"/>
    </source>
</evidence>
<keyword evidence="2" id="KW-0963">Cytoplasm</keyword>
<evidence type="ECO:0000256" key="4">
    <source>
        <dbReference type="ARBA" id="ARBA00022741"/>
    </source>
</evidence>
<dbReference type="SUPFAM" id="SSF46689">
    <property type="entry name" value="Homeodomain-like"/>
    <property type="match status" value="1"/>
</dbReference>
<keyword evidence="3 11" id="KW-0597">Phosphoprotein</keyword>
<dbReference type="InterPro" id="IPR025943">
    <property type="entry name" value="Sigma_54_int_dom_ATP-bd_2"/>
</dbReference>
<evidence type="ECO:0000259" key="13">
    <source>
        <dbReference type="PROSITE" id="PS50110"/>
    </source>
</evidence>
<dbReference type="Proteomes" id="UP000709959">
    <property type="component" value="Unassembled WGS sequence"/>
</dbReference>
<evidence type="ECO:0000256" key="5">
    <source>
        <dbReference type="ARBA" id="ARBA00022840"/>
    </source>
</evidence>
<dbReference type="InterPro" id="IPR002078">
    <property type="entry name" value="Sigma_54_int"/>
</dbReference>
<dbReference type="FunFam" id="1.10.8.60:FF:000014">
    <property type="entry name" value="DNA-binding transcriptional regulator NtrC"/>
    <property type="match status" value="1"/>
</dbReference>
<dbReference type="GO" id="GO:0000160">
    <property type="term" value="P:phosphorelay signal transduction system"/>
    <property type="evidence" value="ECO:0007669"/>
    <property type="project" value="UniProtKB-KW"/>
</dbReference>
<dbReference type="CDD" id="cd00009">
    <property type="entry name" value="AAA"/>
    <property type="match status" value="1"/>
</dbReference>
<dbReference type="InterPro" id="IPR027417">
    <property type="entry name" value="P-loop_NTPase"/>
</dbReference>